<dbReference type="STRING" id="1147741.A0A0R3RRP7"/>
<evidence type="ECO:0000259" key="11">
    <source>
        <dbReference type="PROSITE" id="PS50157"/>
    </source>
</evidence>
<keyword evidence="6" id="KW-0862">Zinc</keyword>
<protein>
    <submittedName>
        <fullName evidence="13">Protein krueppel</fullName>
    </submittedName>
</protein>
<dbReference type="GO" id="GO:0008270">
    <property type="term" value="F:zinc ion binding"/>
    <property type="evidence" value="ECO:0007669"/>
    <property type="project" value="UniProtKB-KW"/>
</dbReference>
<accession>A0A0R3RRP7</accession>
<keyword evidence="12" id="KW-1185">Reference proteome</keyword>
<dbReference type="Pfam" id="PF00096">
    <property type="entry name" value="zf-C2H2"/>
    <property type="match status" value="3"/>
</dbReference>
<reference evidence="13" key="1">
    <citation type="submission" date="2017-02" db="UniProtKB">
        <authorList>
            <consortium name="WormBaseParasite"/>
        </authorList>
    </citation>
    <scope>IDENTIFICATION</scope>
</reference>
<dbReference type="FunFam" id="3.30.160.60:FF:000311">
    <property type="entry name" value="protein odd-skipped-related 2 isoform X1"/>
    <property type="match status" value="1"/>
</dbReference>
<dbReference type="PANTHER" id="PTHR14196:SF0">
    <property type="entry name" value="PROTEIN BOWEL"/>
    <property type="match status" value="1"/>
</dbReference>
<keyword evidence="7" id="KW-0805">Transcription regulation</keyword>
<proteinExistence type="predicted"/>
<dbReference type="FunFam" id="3.30.160.60:FF:000003">
    <property type="entry name" value="Zinc finger protein 3 homolog"/>
    <property type="match status" value="1"/>
</dbReference>
<keyword evidence="2" id="KW-0217">Developmental protein</keyword>
<evidence type="ECO:0000256" key="2">
    <source>
        <dbReference type="ARBA" id="ARBA00022473"/>
    </source>
</evidence>
<dbReference type="FunFam" id="3.30.160.60:FF:000958">
    <property type="entry name" value="Odd skipped"/>
    <property type="match status" value="1"/>
</dbReference>
<dbReference type="GO" id="GO:0000981">
    <property type="term" value="F:DNA-binding transcription factor activity, RNA polymerase II-specific"/>
    <property type="evidence" value="ECO:0007669"/>
    <property type="project" value="TreeGrafter"/>
</dbReference>
<evidence type="ECO:0000256" key="4">
    <source>
        <dbReference type="ARBA" id="ARBA00022737"/>
    </source>
</evidence>
<feature type="domain" description="C2H2-type" evidence="11">
    <location>
        <begin position="175"/>
        <end position="202"/>
    </location>
</feature>
<dbReference type="InterPro" id="IPR050717">
    <property type="entry name" value="C2H2-ZF_Transcription_Reg"/>
</dbReference>
<evidence type="ECO:0000256" key="8">
    <source>
        <dbReference type="ARBA" id="ARBA00023163"/>
    </source>
</evidence>
<evidence type="ECO:0000313" key="13">
    <source>
        <dbReference type="WBParaSite" id="EEL_0000443001-mRNA-1"/>
    </source>
</evidence>
<evidence type="ECO:0000313" key="12">
    <source>
        <dbReference type="Proteomes" id="UP000050640"/>
    </source>
</evidence>
<dbReference type="WBParaSite" id="EEL_0000443001-mRNA-1">
    <property type="protein sequence ID" value="EEL_0000443001-mRNA-1"/>
    <property type="gene ID" value="EEL_0000443001"/>
</dbReference>
<keyword evidence="4" id="KW-0677">Repeat</keyword>
<evidence type="ECO:0000256" key="6">
    <source>
        <dbReference type="ARBA" id="ARBA00022833"/>
    </source>
</evidence>
<dbReference type="PANTHER" id="PTHR14196">
    <property type="entry name" value="ODD-SKIPPED - RELATED"/>
    <property type="match status" value="1"/>
</dbReference>
<dbReference type="Gene3D" id="3.30.160.60">
    <property type="entry name" value="Classic Zinc Finger"/>
    <property type="match status" value="3"/>
</dbReference>
<organism evidence="12 13">
    <name type="scientific">Elaeophora elaphi</name>
    <dbReference type="NCBI Taxonomy" id="1147741"/>
    <lineage>
        <taxon>Eukaryota</taxon>
        <taxon>Metazoa</taxon>
        <taxon>Ecdysozoa</taxon>
        <taxon>Nematoda</taxon>
        <taxon>Chromadorea</taxon>
        <taxon>Rhabditida</taxon>
        <taxon>Spirurina</taxon>
        <taxon>Spiruromorpha</taxon>
        <taxon>Filarioidea</taxon>
        <taxon>Onchocercidae</taxon>
        <taxon>Elaeophora</taxon>
    </lineage>
</organism>
<name>A0A0R3RRP7_9BILA</name>
<dbReference type="SMART" id="SM00355">
    <property type="entry name" value="ZnF_C2H2"/>
    <property type="match status" value="3"/>
</dbReference>
<dbReference type="InterPro" id="IPR036236">
    <property type="entry name" value="Znf_C2H2_sf"/>
</dbReference>
<comment type="subcellular location">
    <subcellularLocation>
        <location evidence="1">Nucleus</location>
    </subcellularLocation>
</comment>
<sequence>MLQNHAVAEIRMRPLHVPFPFNGFISLTGTQLLTHPAPPAPTIFPNHYTNEHWNRYYMLLYRQMMYAQISADAQRQRMIHINQQLAMKAATEEKNGNASVMSGNGHPKFDFTQLARSIENESRLAITTEHTNGLAQHSLPNTSTAPVTSVNDFNRPWFLLPRRSTGRGARPKKEFICKFCSRHFTKSYNLLIHERTHTDERPYDCDICGKAFRRQDHLRDHRFIHSKDKPFKCDICQKGFCQSRTLQVHRISHSHALGGELRRPRQVRNNIMIPPLDDNVQVRYDWSLCSSALRMHSREASTI</sequence>
<dbReference type="PROSITE" id="PS00028">
    <property type="entry name" value="ZINC_FINGER_C2H2_1"/>
    <property type="match status" value="2"/>
</dbReference>
<dbReference type="AlphaFoldDB" id="A0A0R3RRP7"/>
<dbReference type="GO" id="GO:0005634">
    <property type="term" value="C:nucleus"/>
    <property type="evidence" value="ECO:0007669"/>
    <property type="project" value="UniProtKB-SubCell"/>
</dbReference>
<dbReference type="PROSITE" id="PS50157">
    <property type="entry name" value="ZINC_FINGER_C2H2_2"/>
    <property type="match status" value="3"/>
</dbReference>
<evidence type="ECO:0000256" key="10">
    <source>
        <dbReference type="PROSITE-ProRule" id="PRU00042"/>
    </source>
</evidence>
<dbReference type="GO" id="GO:0000977">
    <property type="term" value="F:RNA polymerase II transcription regulatory region sequence-specific DNA binding"/>
    <property type="evidence" value="ECO:0007669"/>
    <property type="project" value="TreeGrafter"/>
</dbReference>
<evidence type="ECO:0000256" key="5">
    <source>
        <dbReference type="ARBA" id="ARBA00022771"/>
    </source>
</evidence>
<keyword evidence="3" id="KW-0479">Metal-binding</keyword>
<evidence type="ECO:0000256" key="9">
    <source>
        <dbReference type="ARBA" id="ARBA00023242"/>
    </source>
</evidence>
<keyword evidence="9" id="KW-0539">Nucleus</keyword>
<evidence type="ECO:0000256" key="7">
    <source>
        <dbReference type="ARBA" id="ARBA00023015"/>
    </source>
</evidence>
<feature type="domain" description="C2H2-type" evidence="11">
    <location>
        <begin position="231"/>
        <end position="254"/>
    </location>
</feature>
<keyword evidence="8" id="KW-0804">Transcription</keyword>
<feature type="domain" description="C2H2-type" evidence="11">
    <location>
        <begin position="203"/>
        <end position="230"/>
    </location>
</feature>
<evidence type="ECO:0000256" key="1">
    <source>
        <dbReference type="ARBA" id="ARBA00004123"/>
    </source>
</evidence>
<dbReference type="Proteomes" id="UP000050640">
    <property type="component" value="Unplaced"/>
</dbReference>
<keyword evidence="5 10" id="KW-0863">Zinc-finger</keyword>
<dbReference type="InterPro" id="IPR013087">
    <property type="entry name" value="Znf_C2H2_type"/>
</dbReference>
<dbReference type="SUPFAM" id="SSF57667">
    <property type="entry name" value="beta-beta-alpha zinc fingers"/>
    <property type="match status" value="2"/>
</dbReference>
<evidence type="ECO:0000256" key="3">
    <source>
        <dbReference type="ARBA" id="ARBA00022723"/>
    </source>
</evidence>